<evidence type="ECO:0000313" key="7">
    <source>
        <dbReference type="Proteomes" id="UP001596413"/>
    </source>
</evidence>
<evidence type="ECO:0000256" key="2">
    <source>
        <dbReference type="ARBA" id="ARBA00022777"/>
    </source>
</evidence>
<keyword evidence="1" id="KW-0808">Transferase</keyword>
<feature type="domain" description="GAF" evidence="5">
    <location>
        <begin position="41"/>
        <end position="188"/>
    </location>
</feature>
<dbReference type="Pfam" id="PF02518">
    <property type="entry name" value="HATPase_c"/>
    <property type="match status" value="1"/>
</dbReference>
<evidence type="ECO:0000256" key="3">
    <source>
        <dbReference type="ARBA" id="ARBA00023012"/>
    </source>
</evidence>
<accession>A0ABW2GHM6</accession>
<evidence type="ECO:0000256" key="4">
    <source>
        <dbReference type="SAM" id="MobiDB-lite"/>
    </source>
</evidence>
<dbReference type="Gene3D" id="3.30.565.10">
    <property type="entry name" value="Histidine kinase-like ATPase, C-terminal domain"/>
    <property type="match status" value="1"/>
</dbReference>
<dbReference type="InterPro" id="IPR029016">
    <property type="entry name" value="GAF-like_dom_sf"/>
</dbReference>
<dbReference type="CDD" id="cd16917">
    <property type="entry name" value="HATPase_UhpB-NarQ-NarX-like"/>
    <property type="match status" value="1"/>
</dbReference>
<dbReference type="PANTHER" id="PTHR24421">
    <property type="entry name" value="NITRATE/NITRITE SENSOR PROTEIN NARX-RELATED"/>
    <property type="match status" value="1"/>
</dbReference>
<evidence type="ECO:0000259" key="5">
    <source>
        <dbReference type="SMART" id="SM00065"/>
    </source>
</evidence>
<dbReference type="SUPFAM" id="SSF55781">
    <property type="entry name" value="GAF domain-like"/>
    <property type="match status" value="1"/>
</dbReference>
<dbReference type="InterPro" id="IPR050482">
    <property type="entry name" value="Sensor_HK_TwoCompSys"/>
</dbReference>
<gene>
    <name evidence="6" type="ORF">ACFQLX_18630</name>
</gene>
<dbReference type="InterPro" id="IPR003594">
    <property type="entry name" value="HATPase_dom"/>
</dbReference>
<dbReference type="EMBL" id="JBHSZO010000030">
    <property type="protein sequence ID" value="MFC7220162.1"/>
    <property type="molecule type" value="Genomic_DNA"/>
</dbReference>
<feature type="region of interest" description="Disordered" evidence="4">
    <location>
        <begin position="1"/>
        <end position="49"/>
    </location>
</feature>
<dbReference type="SMART" id="SM00065">
    <property type="entry name" value="GAF"/>
    <property type="match status" value="1"/>
</dbReference>
<dbReference type="Gene3D" id="3.30.450.40">
    <property type="match status" value="1"/>
</dbReference>
<dbReference type="InterPro" id="IPR003018">
    <property type="entry name" value="GAF"/>
</dbReference>
<keyword evidence="7" id="KW-1185">Reference proteome</keyword>
<dbReference type="Gene3D" id="1.20.5.1930">
    <property type="match status" value="1"/>
</dbReference>
<feature type="compositionally biased region" description="Basic and acidic residues" evidence="4">
    <location>
        <begin position="24"/>
        <end position="46"/>
    </location>
</feature>
<dbReference type="InterPro" id="IPR036890">
    <property type="entry name" value="HATPase_C_sf"/>
</dbReference>
<name>A0ABW2GHM6_9ACTN</name>
<protein>
    <submittedName>
        <fullName evidence="6">GAF domain-containing protein</fullName>
    </submittedName>
</protein>
<dbReference type="Proteomes" id="UP001596413">
    <property type="component" value="Unassembled WGS sequence"/>
</dbReference>
<dbReference type="Pfam" id="PF01590">
    <property type="entry name" value="GAF"/>
    <property type="match status" value="1"/>
</dbReference>
<reference evidence="7" key="1">
    <citation type="journal article" date="2019" name="Int. J. Syst. Evol. Microbiol.">
        <title>The Global Catalogue of Microorganisms (GCM) 10K type strain sequencing project: providing services to taxonomists for standard genome sequencing and annotation.</title>
        <authorList>
            <consortium name="The Broad Institute Genomics Platform"/>
            <consortium name="The Broad Institute Genome Sequencing Center for Infectious Disease"/>
            <person name="Wu L."/>
            <person name="Ma J."/>
        </authorList>
    </citation>
    <scope>NUCLEOTIDE SEQUENCE [LARGE SCALE GENOMIC DNA]</scope>
    <source>
        <strain evidence="7">CGMCC 1.13681</strain>
    </source>
</reference>
<keyword evidence="2" id="KW-0418">Kinase</keyword>
<dbReference type="Pfam" id="PF07730">
    <property type="entry name" value="HisKA_3"/>
    <property type="match status" value="1"/>
</dbReference>
<evidence type="ECO:0000256" key="1">
    <source>
        <dbReference type="ARBA" id="ARBA00022679"/>
    </source>
</evidence>
<organism evidence="6 7">
    <name type="scientific">Streptomyces polyrhachis</name>
    <dbReference type="NCBI Taxonomy" id="1282885"/>
    <lineage>
        <taxon>Bacteria</taxon>
        <taxon>Bacillati</taxon>
        <taxon>Actinomycetota</taxon>
        <taxon>Actinomycetes</taxon>
        <taxon>Kitasatosporales</taxon>
        <taxon>Streptomycetaceae</taxon>
        <taxon>Streptomyces</taxon>
    </lineage>
</organism>
<feature type="compositionally biased region" description="Gly residues" evidence="4">
    <location>
        <begin position="1"/>
        <end position="11"/>
    </location>
</feature>
<dbReference type="RefSeq" id="WP_386416655.1">
    <property type="nucleotide sequence ID" value="NZ_JBHSZO010000030.1"/>
</dbReference>
<keyword evidence="3" id="KW-0902">Two-component regulatory system</keyword>
<evidence type="ECO:0000313" key="6">
    <source>
        <dbReference type="EMBL" id="MFC7220162.1"/>
    </source>
</evidence>
<proteinExistence type="predicted"/>
<dbReference type="SUPFAM" id="SSF55874">
    <property type="entry name" value="ATPase domain of HSP90 chaperone/DNA topoisomerase II/histidine kinase"/>
    <property type="match status" value="1"/>
</dbReference>
<comment type="caution">
    <text evidence="6">The sequence shown here is derived from an EMBL/GenBank/DDBJ whole genome shotgun (WGS) entry which is preliminary data.</text>
</comment>
<sequence>MSPGGAEGTGAGARRPDAPAPSRPDARPDAGPDARPDPRPDSRTDPEAPTAAELAALLQADGVLLYAMDGQDLTIVDIWPAHTSAASLTLQVGFGVTGLVARTAKPVLIDADSPRNALHRQLLRLKPTQTVARMCLPLPGLEGRVVGVLAVHRSPHRPFGPGDLARAEPYAAVLGLRLHAEQLWRAVNRHRTERDRLVKQAVSAQEAERRRIAFDLHDGVTTALASMSFHLSAADLTVSELSEADRTAAGGPGEPARARALDRARAELVNARQLADLAYNQTRAAISGLHSLVLDDLGLVAALESLVQTAAGEGAPAIELLVDPAAAIDDIPDHAAAALYRITQEALANAVKHARADRIVLSLRRVGESVVLGCADDGRGFDLAERRAARTGTGAGADGSEHFGLSSIAERCAIIDASLRVESVPGRGTTLLVELPL</sequence>
<dbReference type="InterPro" id="IPR011712">
    <property type="entry name" value="Sig_transdc_His_kin_sub3_dim/P"/>
</dbReference>